<evidence type="ECO:0000313" key="2">
    <source>
        <dbReference type="EMBL" id="SMD45187.1"/>
    </source>
</evidence>
<keyword evidence="1" id="KW-0472">Membrane</keyword>
<keyword evidence="1" id="KW-1133">Transmembrane helix</keyword>
<reference evidence="3" key="1">
    <citation type="submission" date="2017-04" db="EMBL/GenBank/DDBJ databases">
        <authorList>
            <person name="Varghese N."/>
            <person name="Submissions S."/>
        </authorList>
    </citation>
    <scope>NUCLEOTIDE SEQUENCE [LARGE SCALE GENOMIC DNA]</scope>
    <source>
        <strain evidence="3">DSM 16537</strain>
    </source>
</reference>
<evidence type="ECO:0000313" key="3">
    <source>
        <dbReference type="Proteomes" id="UP000192333"/>
    </source>
</evidence>
<organism evidence="2 3">
    <name type="scientific">Aquiflexum balticum DSM 16537</name>
    <dbReference type="NCBI Taxonomy" id="758820"/>
    <lineage>
        <taxon>Bacteria</taxon>
        <taxon>Pseudomonadati</taxon>
        <taxon>Bacteroidota</taxon>
        <taxon>Cytophagia</taxon>
        <taxon>Cytophagales</taxon>
        <taxon>Cyclobacteriaceae</taxon>
        <taxon>Aquiflexum</taxon>
    </lineage>
</organism>
<dbReference type="RefSeq" id="WP_084121931.1">
    <property type="nucleotide sequence ID" value="NZ_LT838813.1"/>
</dbReference>
<feature type="transmembrane region" description="Helical" evidence="1">
    <location>
        <begin position="12"/>
        <end position="30"/>
    </location>
</feature>
<feature type="transmembrane region" description="Helical" evidence="1">
    <location>
        <begin position="42"/>
        <end position="69"/>
    </location>
</feature>
<dbReference type="EMBL" id="LT838813">
    <property type="protein sequence ID" value="SMD45187.1"/>
    <property type="molecule type" value="Genomic_DNA"/>
</dbReference>
<dbReference type="AlphaFoldDB" id="A0A1W2H8I5"/>
<gene>
    <name evidence="2" type="ORF">SAMN00777080_3832</name>
</gene>
<accession>A0A1W2H8I5</accession>
<dbReference type="Proteomes" id="UP000192333">
    <property type="component" value="Chromosome I"/>
</dbReference>
<keyword evidence="1" id="KW-0812">Transmembrane</keyword>
<name>A0A1W2H8I5_9BACT</name>
<sequence length="77" mass="8549">MKTSKELRIKWLVYAVSGILLMGFGLSVLGESSISKFQGESFSYWFLMGTGGLALFFSGFSIFGQAIVYKGFLDKMK</sequence>
<keyword evidence="3" id="KW-1185">Reference proteome</keyword>
<evidence type="ECO:0000256" key="1">
    <source>
        <dbReference type="SAM" id="Phobius"/>
    </source>
</evidence>
<dbReference type="OrthoDB" id="1453686at2"/>
<proteinExistence type="predicted"/>
<dbReference type="STRING" id="758820.SAMN00777080_3832"/>
<protein>
    <recommendedName>
        <fullName evidence="4">DUF3955 domain-containing protein</fullName>
    </recommendedName>
</protein>
<evidence type="ECO:0008006" key="4">
    <source>
        <dbReference type="Google" id="ProtNLM"/>
    </source>
</evidence>